<evidence type="ECO:0000313" key="1">
    <source>
        <dbReference type="EMBL" id="VDP58173.1"/>
    </source>
</evidence>
<accession>A0A183NCR7</accession>
<dbReference type="Proteomes" id="UP000277204">
    <property type="component" value="Unassembled WGS sequence"/>
</dbReference>
<sequence length="54" mass="5873">MKLSNGNIDILHTKNISMFRTNTFKTGSVSSPINVELPGLCKSVAQILRSLPAE</sequence>
<name>A0A183NCR7_9TREM</name>
<organism evidence="1 2">
    <name type="scientific">Schistosoma margrebowiei</name>
    <dbReference type="NCBI Taxonomy" id="48269"/>
    <lineage>
        <taxon>Eukaryota</taxon>
        <taxon>Metazoa</taxon>
        <taxon>Spiralia</taxon>
        <taxon>Lophotrochozoa</taxon>
        <taxon>Platyhelminthes</taxon>
        <taxon>Trematoda</taxon>
        <taxon>Digenea</taxon>
        <taxon>Strigeidida</taxon>
        <taxon>Schistosomatoidea</taxon>
        <taxon>Schistosomatidae</taxon>
        <taxon>Schistosoma</taxon>
    </lineage>
</organism>
<evidence type="ECO:0000313" key="2">
    <source>
        <dbReference type="Proteomes" id="UP000277204"/>
    </source>
</evidence>
<dbReference type="EMBL" id="UZAI01022557">
    <property type="protein sequence ID" value="VDP58173.1"/>
    <property type="molecule type" value="Genomic_DNA"/>
</dbReference>
<protein>
    <submittedName>
        <fullName evidence="1">Uncharacterized protein</fullName>
    </submittedName>
</protein>
<keyword evidence="2" id="KW-1185">Reference proteome</keyword>
<proteinExistence type="predicted"/>
<reference evidence="1 2" key="1">
    <citation type="submission" date="2018-11" db="EMBL/GenBank/DDBJ databases">
        <authorList>
            <consortium name="Pathogen Informatics"/>
        </authorList>
    </citation>
    <scope>NUCLEOTIDE SEQUENCE [LARGE SCALE GENOMIC DNA]</scope>
    <source>
        <strain evidence="1 2">Zambia</strain>
    </source>
</reference>
<dbReference type="AlphaFoldDB" id="A0A183NCR7"/>
<gene>
    <name evidence="1" type="ORF">SMRZ_LOCUS26092</name>
</gene>